<accession>A0A7M2GHD1</accession>
<protein>
    <submittedName>
        <fullName evidence="1">Uncharacterized protein</fullName>
    </submittedName>
</protein>
<organism evidence="1 2">
    <name type="scientific">Sphingobium fuliginis (strain ATCC 27551)</name>
    <dbReference type="NCBI Taxonomy" id="336203"/>
    <lineage>
        <taxon>Bacteria</taxon>
        <taxon>Pseudomonadati</taxon>
        <taxon>Pseudomonadota</taxon>
        <taxon>Alphaproteobacteria</taxon>
        <taxon>Sphingomonadales</taxon>
        <taxon>Sphingomonadaceae</taxon>
        <taxon>Sphingobium</taxon>
    </lineage>
</organism>
<gene>
    <name evidence="1" type="ORF">H5V43_01705</name>
</gene>
<name>A0A7M2GHD1_SPHSA</name>
<dbReference type="RefSeq" id="WP_025550449.1">
    <property type="nucleotide sequence ID" value="NZ_BATN01000083.1"/>
</dbReference>
<evidence type="ECO:0000313" key="1">
    <source>
        <dbReference type="EMBL" id="QOT71918.1"/>
    </source>
</evidence>
<evidence type="ECO:0000313" key="2">
    <source>
        <dbReference type="Proteomes" id="UP000593663"/>
    </source>
</evidence>
<proteinExistence type="predicted"/>
<dbReference type="KEGG" id="sbar:H5V43_01705"/>
<reference evidence="2" key="1">
    <citation type="submission" date="2020-08" db="EMBL/GenBank/DDBJ databases">
        <title>Complete genome sequence of Sphingobium barthaii strain KK22, a high-molecular-weight polycyclic aromatic hydrocarbon-degrading soil bacterium.</title>
        <authorList>
            <person name="Mori J.F."/>
            <person name="Kanaly R.A."/>
        </authorList>
    </citation>
    <scope>NUCLEOTIDE SEQUENCE [LARGE SCALE GENOMIC DNA]</scope>
    <source>
        <strain evidence="2">KK22</strain>
    </source>
</reference>
<dbReference type="AlphaFoldDB" id="A0A7M2GHD1"/>
<dbReference type="EMBL" id="CP060035">
    <property type="protein sequence ID" value="QOT71918.1"/>
    <property type="molecule type" value="Genomic_DNA"/>
</dbReference>
<sequence length="63" mass="7339">MDDNEKAKAEARFMMTRRIGQARFDEQKRIGDRIEQMIYEAKSIETTEVLVALARYVFEGGKP</sequence>
<dbReference type="Proteomes" id="UP000593663">
    <property type="component" value="Chromosome 1"/>
</dbReference>